<keyword evidence="3" id="KW-0479">Metal-binding</keyword>
<dbReference type="GO" id="GO:0008270">
    <property type="term" value="F:zinc ion binding"/>
    <property type="evidence" value="ECO:0007669"/>
    <property type="project" value="InterPro"/>
</dbReference>
<evidence type="ECO:0000313" key="10">
    <source>
        <dbReference type="Proteomes" id="UP000594454"/>
    </source>
</evidence>
<keyword evidence="5" id="KW-0378">Hydrolase</keyword>
<keyword evidence="4" id="KW-0732">Signal</keyword>
<dbReference type="InParanoid" id="A0A7R8UDN4"/>
<keyword evidence="2" id="KW-0645">Protease</keyword>
<dbReference type="GO" id="GO:0006508">
    <property type="term" value="P:proteolysis"/>
    <property type="evidence" value="ECO:0007669"/>
    <property type="project" value="UniProtKB-KW"/>
</dbReference>
<dbReference type="AlphaFoldDB" id="A0A7R8UDN4"/>
<protein>
    <submittedName>
        <fullName evidence="9">Uncharacterized protein</fullName>
    </submittedName>
</protein>
<evidence type="ECO:0000256" key="8">
    <source>
        <dbReference type="ARBA" id="ARBA00023145"/>
    </source>
</evidence>
<proteinExistence type="predicted"/>
<keyword evidence="10" id="KW-1185">Reference proteome</keyword>
<dbReference type="Proteomes" id="UP000594454">
    <property type="component" value="Chromosome 1"/>
</dbReference>
<accession>A0A7R8UDN4</accession>
<sequence>MEPTLPQRIPLRNFIYYTGECQDDMEDTSPEVAIDSPSGMALLQDDVGLLPRCGVPRARRALAGTSYQEEFRPALEITAANSISSALP</sequence>
<dbReference type="GO" id="GO:0031012">
    <property type="term" value="C:extracellular matrix"/>
    <property type="evidence" value="ECO:0007669"/>
    <property type="project" value="InterPro"/>
</dbReference>
<evidence type="ECO:0000256" key="7">
    <source>
        <dbReference type="ARBA" id="ARBA00023049"/>
    </source>
</evidence>
<keyword evidence="6" id="KW-0862">Zinc</keyword>
<dbReference type="InterPro" id="IPR021158">
    <property type="entry name" value="Pept_M10A_Zn_BS"/>
</dbReference>
<keyword evidence="7" id="KW-0482">Metalloprotease</keyword>
<dbReference type="EMBL" id="LR899009">
    <property type="protein sequence ID" value="CAD7078807.1"/>
    <property type="molecule type" value="Genomic_DNA"/>
</dbReference>
<keyword evidence="8" id="KW-0865">Zymogen</keyword>
<evidence type="ECO:0000256" key="3">
    <source>
        <dbReference type="ARBA" id="ARBA00022723"/>
    </source>
</evidence>
<dbReference type="PROSITE" id="PS00546">
    <property type="entry name" value="CYSTEINE_SWITCH"/>
    <property type="match status" value="1"/>
</dbReference>
<evidence type="ECO:0000256" key="4">
    <source>
        <dbReference type="ARBA" id="ARBA00022729"/>
    </source>
</evidence>
<evidence type="ECO:0000256" key="5">
    <source>
        <dbReference type="ARBA" id="ARBA00022801"/>
    </source>
</evidence>
<evidence type="ECO:0000313" key="9">
    <source>
        <dbReference type="EMBL" id="CAD7078807.1"/>
    </source>
</evidence>
<reference evidence="9 10" key="1">
    <citation type="submission" date="2020-11" db="EMBL/GenBank/DDBJ databases">
        <authorList>
            <person name="Wallbank WR R."/>
            <person name="Pardo Diaz C."/>
            <person name="Kozak K."/>
            <person name="Martin S."/>
            <person name="Jiggins C."/>
            <person name="Moest M."/>
            <person name="Warren A I."/>
            <person name="Generalovic N T."/>
            <person name="Byers J.R.P. K."/>
            <person name="Montejo-Kovacevich G."/>
            <person name="Yen C E."/>
        </authorList>
    </citation>
    <scope>NUCLEOTIDE SEQUENCE [LARGE SCALE GENOMIC DNA]</scope>
</reference>
<dbReference type="GO" id="GO:0004222">
    <property type="term" value="F:metalloendopeptidase activity"/>
    <property type="evidence" value="ECO:0007669"/>
    <property type="project" value="InterPro"/>
</dbReference>
<name>A0A7R8UDN4_HERIL</name>
<evidence type="ECO:0000256" key="2">
    <source>
        <dbReference type="ARBA" id="ARBA00022670"/>
    </source>
</evidence>
<evidence type="ECO:0000256" key="6">
    <source>
        <dbReference type="ARBA" id="ARBA00022833"/>
    </source>
</evidence>
<organism evidence="9 10">
    <name type="scientific">Hermetia illucens</name>
    <name type="common">Black soldier fly</name>
    <dbReference type="NCBI Taxonomy" id="343691"/>
    <lineage>
        <taxon>Eukaryota</taxon>
        <taxon>Metazoa</taxon>
        <taxon>Ecdysozoa</taxon>
        <taxon>Arthropoda</taxon>
        <taxon>Hexapoda</taxon>
        <taxon>Insecta</taxon>
        <taxon>Pterygota</taxon>
        <taxon>Neoptera</taxon>
        <taxon>Endopterygota</taxon>
        <taxon>Diptera</taxon>
        <taxon>Brachycera</taxon>
        <taxon>Stratiomyomorpha</taxon>
        <taxon>Stratiomyidae</taxon>
        <taxon>Hermetiinae</taxon>
        <taxon>Hermetia</taxon>
    </lineage>
</organism>
<evidence type="ECO:0000256" key="1">
    <source>
        <dbReference type="ARBA" id="ARBA00001947"/>
    </source>
</evidence>
<gene>
    <name evidence="9" type="ORF">HERILL_LOCUS2056</name>
</gene>
<comment type="cofactor">
    <cofactor evidence="1">
        <name>Zn(2+)</name>
        <dbReference type="ChEBI" id="CHEBI:29105"/>
    </cofactor>
</comment>